<dbReference type="Gene3D" id="1.10.287.470">
    <property type="entry name" value="Helix hairpin bin"/>
    <property type="match status" value="1"/>
</dbReference>
<dbReference type="SUPFAM" id="SSF111369">
    <property type="entry name" value="HlyD-like secretion proteins"/>
    <property type="match status" value="1"/>
</dbReference>
<dbReference type="Gene3D" id="2.40.30.170">
    <property type="match status" value="1"/>
</dbReference>
<keyword evidence="3" id="KW-0813">Transport</keyword>
<evidence type="ECO:0000259" key="7">
    <source>
        <dbReference type="Pfam" id="PF25967"/>
    </source>
</evidence>
<name>A0A290QBK7_9BACT</name>
<keyword evidence="9" id="KW-1185">Reference proteome</keyword>
<dbReference type="InterPro" id="IPR058627">
    <property type="entry name" value="MdtA-like_C"/>
</dbReference>
<comment type="similarity">
    <text evidence="2">Belongs to the membrane fusion protein (MFP) (TC 8.A.1) family.</text>
</comment>
<dbReference type="InterPro" id="IPR058792">
    <property type="entry name" value="Beta-barrel_RND_2"/>
</dbReference>
<gene>
    <name evidence="8" type="ORF">CMV30_01220</name>
</gene>
<dbReference type="Proteomes" id="UP000217265">
    <property type="component" value="Chromosome"/>
</dbReference>
<evidence type="ECO:0000256" key="3">
    <source>
        <dbReference type="ARBA" id="ARBA00022448"/>
    </source>
</evidence>
<evidence type="ECO:0000256" key="2">
    <source>
        <dbReference type="ARBA" id="ARBA00009477"/>
    </source>
</evidence>
<dbReference type="InterPro" id="IPR006143">
    <property type="entry name" value="RND_pump_MFP"/>
</dbReference>
<accession>A0A290QBK7</accession>
<comment type="subcellular location">
    <subcellularLocation>
        <location evidence="1">Cell envelope</location>
    </subcellularLocation>
</comment>
<evidence type="ECO:0000259" key="6">
    <source>
        <dbReference type="Pfam" id="PF25954"/>
    </source>
</evidence>
<dbReference type="Pfam" id="PF25967">
    <property type="entry name" value="RND-MFP_C"/>
    <property type="match status" value="1"/>
</dbReference>
<feature type="domain" description="Multidrug resistance protein MdtA-like C-terminal permuted SH3" evidence="7">
    <location>
        <begin position="279"/>
        <end position="345"/>
    </location>
</feature>
<dbReference type="KEGG" id="vbh:CMV30_01220"/>
<dbReference type="PANTHER" id="PTHR30469:SF11">
    <property type="entry name" value="BLL4320 PROTEIN"/>
    <property type="match status" value="1"/>
</dbReference>
<dbReference type="InterPro" id="IPR058625">
    <property type="entry name" value="MdtA-like_BSH"/>
</dbReference>
<dbReference type="AlphaFoldDB" id="A0A290QBK7"/>
<evidence type="ECO:0000313" key="8">
    <source>
        <dbReference type="EMBL" id="ATC62698.1"/>
    </source>
</evidence>
<dbReference type="Pfam" id="PF25954">
    <property type="entry name" value="Beta-barrel_RND_2"/>
    <property type="match status" value="1"/>
</dbReference>
<dbReference type="PANTHER" id="PTHR30469">
    <property type="entry name" value="MULTIDRUG RESISTANCE PROTEIN MDTA"/>
    <property type="match status" value="1"/>
</dbReference>
<protein>
    <submittedName>
        <fullName evidence="8">Efflux transporter periplasmic adaptor subunit</fullName>
    </submittedName>
</protein>
<feature type="domain" description="Multidrug resistance protein MdtA-like barrel-sandwich hybrid" evidence="5">
    <location>
        <begin position="68"/>
        <end position="187"/>
    </location>
</feature>
<evidence type="ECO:0000259" key="4">
    <source>
        <dbReference type="Pfam" id="PF25876"/>
    </source>
</evidence>
<dbReference type="NCBIfam" id="TIGR01730">
    <property type="entry name" value="RND_mfp"/>
    <property type="match status" value="1"/>
</dbReference>
<dbReference type="InterPro" id="IPR058624">
    <property type="entry name" value="MdtA-like_HH"/>
</dbReference>
<dbReference type="GO" id="GO:0015562">
    <property type="term" value="F:efflux transmembrane transporter activity"/>
    <property type="evidence" value="ECO:0007669"/>
    <property type="project" value="TreeGrafter"/>
</dbReference>
<dbReference type="Gene3D" id="2.40.420.20">
    <property type="match status" value="1"/>
</dbReference>
<dbReference type="Gene3D" id="2.40.50.100">
    <property type="match status" value="1"/>
</dbReference>
<dbReference type="EMBL" id="CP023344">
    <property type="protein sequence ID" value="ATC62698.1"/>
    <property type="molecule type" value="Genomic_DNA"/>
</dbReference>
<evidence type="ECO:0000313" key="9">
    <source>
        <dbReference type="Proteomes" id="UP000217265"/>
    </source>
</evidence>
<feature type="domain" description="Multidrug resistance protein MdtA-like alpha-helical hairpin" evidence="4">
    <location>
        <begin position="104"/>
        <end position="164"/>
    </location>
</feature>
<dbReference type="Pfam" id="PF25917">
    <property type="entry name" value="BSH_RND"/>
    <property type="match status" value="1"/>
</dbReference>
<dbReference type="FunFam" id="2.40.30.170:FF:000010">
    <property type="entry name" value="Efflux RND transporter periplasmic adaptor subunit"/>
    <property type="match status" value="1"/>
</dbReference>
<evidence type="ECO:0000259" key="5">
    <source>
        <dbReference type="Pfam" id="PF25917"/>
    </source>
</evidence>
<dbReference type="Pfam" id="PF25876">
    <property type="entry name" value="HH_MFP_RND"/>
    <property type="match status" value="1"/>
</dbReference>
<feature type="domain" description="CusB-like beta-barrel" evidence="6">
    <location>
        <begin position="198"/>
        <end position="271"/>
    </location>
</feature>
<dbReference type="OrthoDB" id="9800613at2"/>
<evidence type="ECO:0000256" key="1">
    <source>
        <dbReference type="ARBA" id="ARBA00004196"/>
    </source>
</evidence>
<proteinExistence type="inferred from homology"/>
<dbReference type="RefSeq" id="WP_096054333.1">
    <property type="nucleotide sequence ID" value="NZ_CP023344.1"/>
</dbReference>
<reference evidence="8 9" key="1">
    <citation type="submission" date="2017-09" db="EMBL/GenBank/DDBJ databases">
        <title>Complete genome sequence of Verrucomicrobial strain HZ-65, isolated from freshwater.</title>
        <authorList>
            <person name="Choi A."/>
        </authorList>
    </citation>
    <scope>NUCLEOTIDE SEQUENCE [LARGE SCALE GENOMIC DNA]</scope>
    <source>
        <strain evidence="8 9">HZ-65</strain>
    </source>
</reference>
<dbReference type="GO" id="GO:1990281">
    <property type="term" value="C:efflux pump complex"/>
    <property type="evidence" value="ECO:0007669"/>
    <property type="project" value="TreeGrafter"/>
</dbReference>
<sequence>MIKKFIIALGGFVVLVLGLGAVKATQIKKAMSVAHVQPAASVTTYDAREIEWRSYIKAIGTLAPVEGVTLSADAAGQVVKIGVESGSTVKAGDLLVEIDASVETAQLAAAQARADLGKISLDRAQSLLGNNTVAKSEFDVADATYKQAMAEVTSIQATIDKKRIRAPFDGRVGIRLVNVGQYVSPGSPLLPLQKLDPIYVNFSVPQHQLASLSVGQKIVLTVDAAGAGSFEGAINAINSEVDAATRNVTVQATIGNPKEILRAGMFARVEVELPNAESVVVVPATAIAYASYGNSVFIVEKIKGPDGVEFLGVRQQPITIGTARGDLVSIVSGVKAGEQVVTAGVFKLRNGVPVQVNNAVQPSSNPAPKPSNT</sequence>
<organism evidence="8 9">
    <name type="scientific">Nibricoccus aquaticus</name>
    <dbReference type="NCBI Taxonomy" id="2576891"/>
    <lineage>
        <taxon>Bacteria</taxon>
        <taxon>Pseudomonadati</taxon>
        <taxon>Verrucomicrobiota</taxon>
        <taxon>Opitutia</taxon>
        <taxon>Opitutales</taxon>
        <taxon>Opitutaceae</taxon>
        <taxon>Nibricoccus</taxon>
    </lineage>
</organism>